<dbReference type="InterPro" id="IPR050792">
    <property type="entry name" value="ADP-ribosylglycohydrolase"/>
</dbReference>
<comment type="cofactor">
    <cofactor evidence="3">
        <name>Mg(2+)</name>
        <dbReference type="ChEBI" id="CHEBI:18420"/>
    </cofactor>
    <text evidence="3">Binds 2 magnesium ions per subunit.</text>
</comment>
<dbReference type="SUPFAM" id="SSF101478">
    <property type="entry name" value="ADP-ribosylglycohydrolase"/>
    <property type="match status" value="1"/>
</dbReference>
<organism evidence="4 5">
    <name type="scientific">Thermus parvatiensis</name>
    <dbReference type="NCBI Taxonomy" id="456163"/>
    <lineage>
        <taxon>Bacteria</taxon>
        <taxon>Thermotogati</taxon>
        <taxon>Deinococcota</taxon>
        <taxon>Deinococci</taxon>
        <taxon>Thermales</taxon>
        <taxon>Thermaceae</taxon>
        <taxon>Thermus</taxon>
    </lineage>
</organism>
<dbReference type="GO" id="GO:0000287">
    <property type="term" value="F:magnesium ion binding"/>
    <property type="evidence" value="ECO:0007669"/>
    <property type="project" value="InterPro"/>
</dbReference>
<feature type="binding site" evidence="3">
    <location>
        <position position="373"/>
    </location>
    <ligand>
        <name>Mg(2+)</name>
        <dbReference type="ChEBI" id="CHEBI:18420"/>
        <label>1</label>
    </ligand>
</feature>
<feature type="binding site" evidence="3">
    <location>
        <position position="375"/>
    </location>
    <ligand>
        <name>Mg(2+)</name>
        <dbReference type="ChEBI" id="CHEBI:18420"/>
        <label>1</label>
    </ligand>
</feature>
<feature type="binding site" evidence="3">
    <location>
        <position position="180"/>
    </location>
    <ligand>
        <name>Mg(2+)</name>
        <dbReference type="ChEBI" id="CHEBI:18420"/>
        <label>1</label>
    </ligand>
</feature>
<sequence>MRLRMRVEWSRGSPYRYAWEGRGLRFVGQDRPAPVNYGLVEGLLNPADGEEVDAVYLGPPLSPGEEAEGLVLGMVALADGDHKLLLAQSPEGLDPQEAARLLAWFSPERRPTLLGPEEARAWVQDLKERQDRRLGAFLGLAVGDALGAQVEGLPKGTFPEVREMKGGGPHRLPPGFWTDDTSQALCLAESLLQRGFDPKDQMDRYLRWYREGYRSATGVCFGLGHATRRALERYAATGDPYAGDEAGAGNGPLMRLAPLVLAYENHPDLLSLARRAARTTHGAREALEATEVLAWLLREALRGAPKEALLALKPFRGADLHPALRRVVEGGFWEAPEEGPGYAPGTLAAALWAFARGRDFEEGMRLAVNLGGDADTVGAVYGQLAGAYYGLGAIPGRWLRPLHLREELEALALALYRMSMASPRE</sequence>
<dbReference type="Gene3D" id="1.10.4080.10">
    <property type="entry name" value="ADP-ribosylation/Crystallin J1"/>
    <property type="match status" value="1"/>
</dbReference>
<accession>A0A0X8D7M0</accession>
<feature type="binding site" evidence="3">
    <location>
        <position position="178"/>
    </location>
    <ligand>
        <name>Mg(2+)</name>
        <dbReference type="ChEBI" id="CHEBI:18420"/>
        <label>1</label>
    </ligand>
</feature>
<dbReference type="InterPro" id="IPR036705">
    <property type="entry name" value="Ribosyl_crysJ1_sf"/>
</dbReference>
<dbReference type="InterPro" id="IPR036649">
    <property type="entry name" value="Pyrophosphatase_sf"/>
</dbReference>
<dbReference type="Proteomes" id="UP000061630">
    <property type="component" value="Chromosome"/>
</dbReference>
<dbReference type="AlphaFoldDB" id="A0A0X8D7M0"/>
<name>A0A0X8D7M0_9DEIN</name>
<dbReference type="InterPro" id="IPR005502">
    <property type="entry name" value="Ribosyl_crysJ1"/>
</dbReference>
<feature type="binding site" evidence="3">
    <location>
        <position position="179"/>
    </location>
    <ligand>
        <name>Mg(2+)</name>
        <dbReference type="ChEBI" id="CHEBI:18420"/>
        <label>1</label>
    </ligand>
</feature>
<evidence type="ECO:0000256" key="2">
    <source>
        <dbReference type="ARBA" id="ARBA00022801"/>
    </source>
</evidence>
<dbReference type="PANTHER" id="PTHR16222:SF24">
    <property type="entry name" value="ADP-RIBOSYLHYDROLASE ARH3"/>
    <property type="match status" value="1"/>
</dbReference>
<gene>
    <name evidence="4" type="ORF">AV541_05470</name>
</gene>
<reference evidence="4 5" key="1">
    <citation type="submission" date="2016-01" db="EMBL/GenBank/DDBJ databases">
        <title>Genome sequence of Thermus parvatiensis, a thermophile isolated from a hot water spring.</title>
        <authorList>
            <person name="Tripathi C."/>
            <person name="Lal R."/>
        </authorList>
    </citation>
    <scope>NUCLEOTIDE SEQUENCE [LARGE SCALE GENOMIC DNA]</scope>
    <source>
        <strain evidence="4 5">RL</strain>
    </source>
</reference>
<comment type="similarity">
    <text evidence="1">Belongs to the ADP-ribosylglycohydrolase family.</text>
</comment>
<dbReference type="GO" id="GO:0005737">
    <property type="term" value="C:cytoplasm"/>
    <property type="evidence" value="ECO:0007669"/>
    <property type="project" value="InterPro"/>
</dbReference>
<dbReference type="GO" id="GO:0004427">
    <property type="term" value="F:inorganic diphosphate phosphatase activity"/>
    <property type="evidence" value="ECO:0007669"/>
    <property type="project" value="InterPro"/>
</dbReference>
<dbReference type="KEGG" id="tpar:AV541_05470"/>
<protein>
    <submittedName>
        <fullName evidence="4">ADP-ribosylglycohydrolase</fullName>
    </submittedName>
</protein>
<dbReference type="EMBL" id="CP014141">
    <property type="protein sequence ID" value="AMA75597.1"/>
    <property type="molecule type" value="Genomic_DNA"/>
</dbReference>
<dbReference type="Pfam" id="PF03747">
    <property type="entry name" value="ADP_ribosyl_GH"/>
    <property type="match status" value="1"/>
</dbReference>
<evidence type="ECO:0000313" key="5">
    <source>
        <dbReference type="Proteomes" id="UP000061630"/>
    </source>
</evidence>
<keyword evidence="3" id="KW-0479">Metal-binding</keyword>
<feature type="binding site" evidence="3">
    <location>
        <position position="376"/>
    </location>
    <ligand>
        <name>Mg(2+)</name>
        <dbReference type="ChEBI" id="CHEBI:18420"/>
        <label>1</label>
    </ligand>
</feature>
<proteinExistence type="inferred from homology"/>
<dbReference type="GO" id="GO:0006796">
    <property type="term" value="P:phosphate-containing compound metabolic process"/>
    <property type="evidence" value="ECO:0007669"/>
    <property type="project" value="InterPro"/>
</dbReference>
<keyword evidence="3" id="KW-0460">Magnesium</keyword>
<evidence type="ECO:0000256" key="1">
    <source>
        <dbReference type="ARBA" id="ARBA00010702"/>
    </source>
</evidence>
<dbReference type="Gene3D" id="3.90.80.10">
    <property type="entry name" value="Inorganic pyrophosphatase"/>
    <property type="match status" value="1"/>
</dbReference>
<dbReference type="PANTHER" id="PTHR16222">
    <property type="entry name" value="ADP-RIBOSYLGLYCOHYDROLASE"/>
    <property type="match status" value="1"/>
</dbReference>
<dbReference type="SUPFAM" id="SSF50324">
    <property type="entry name" value="Inorganic pyrophosphatase"/>
    <property type="match status" value="1"/>
</dbReference>
<evidence type="ECO:0000313" key="4">
    <source>
        <dbReference type="EMBL" id="AMA75597.1"/>
    </source>
</evidence>
<evidence type="ECO:0000256" key="3">
    <source>
        <dbReference type="PIRSR" id="PIRSR605502-1"/>
    </source>
</evidence>
<keyword evidence="2 4" id="KW-0378">Hydrolase</keyword>